<evidence type="ECO:0000313" key="1">
    <source>
        <dbReference type="EMBL" id="RAJ25122.1"/>
    </source>
</evidence>
<sequence length="178" mass="20216">MKTTNIKGNLTIIVLLLGALLVNCSKKDDENTPISNYHIEMKMNGEHKMFNKLIVAQINDDNGEIQNIVVSGLKDMDAGFSDGFDFTIMDLDEGITTKTYLNPVDRGNLNYELTSNFYNTSENLYFSSVYYDPEEFKITITNLNANYVEGTFSGKMKNLENQEIIDITDGRFFAPTRF</sequence>
<dbReference type="EMBL" id="QLLQ01000004">
    <property type="protein sequence ID" value="RAJ25122.1"/>
    <property type="molecule type" value="Genomic_DNA"/>
</dbReference>
<keyword evidence="2" id="KW-1185">Reference proteome</keyword>
<organism evidence="1 2">
    <name type="scientific">Gelidibacter algens</name>
    <dbReference type="NCBI Taxonomy" id="49280"/>
    <lineage>
        <taxon>Bacteria</taxon>
        <taxon>Pseudomonadati</taxon>
        <taxon>Bacteroidota</taxon>
        <taxon>Flavobacteriia</taxon>
        <taxon>Flavobacteriales</taxon>
        <taxon>Flavobacteriaceae</taxon>
        <taxon>Gelidibacter</taxon>
    </lineage>
</organism>
<accession>A0A327S9V9</accession>
<protein>
    <submittedName>
        <fullName evidence="1">Uncharacterized protein</fullName>
    </submittedName>
</protein>
<proteinExistence type="predicted"/>
<comment type="caution">
    <text evidence="1">The sequence shown here is derived from an EMBL/GenBank/DDBJ whole genome shotgun (WGS) entry which is preliminary data.</text>
</comment>
<name>A0A327S9V9_9FLAO</name>
<evidence type="ECO:0000313" key="2">
    <source>
        <dbReference type="Proteomes" id="UP000248987"/>
    </source>
</evidence>
<dbReference type="AlphaFoldDB" id="A0A327S9V9"/>
<gene>
    <name evidence="1" type="ORF">LX77_01423</name>
</gene>
<dbReference type="RefSeq" id="WP_111625804.1">
    <property type="nucleotide sequence ID" value="NZ_QLLQ01000004.1"/>
</dbReference>
<reference evidence="1 2" key="1">
    <citation type="submission" date="2018-06" db="EMBL/GenBank/DDBJ databases">
        <title>Genomic Encyclopedia of Archaeal and Bacterial Type Strains, Phase II (KMG-II): from individual species to whole genera.</title>
        <authorList>
            <person name="Goeker M."/>
        </authorList>
    </citation>
    <scope>NUCLEOTIDE SEQUENCE [LARGE SCALE GENOMIC DNA]</scope>
    <source>
        <strain evidence="1 2">DSM 12408</strain>
    </source>
</reference>
<dbReference type="Proteomes" id="UP000248987">
    <property type="component" value="Unassembled WGS sequence"/>
</dbReference>